<evidence type="ECO:0000256" key="6">
    <source>
        <dbReference type="ARBA" id="ARBA00022946"/>
    </source>
</evidence>
<accession>A0ABM3LF64</accession>
<comment type="function">
    <text evidence="10">Membrane-anchoring subunit of succinate dehydrogenase (SDH) that is involved in complex II of the mitochondrial electron transport chain and is responsible for transferring electrons from succinate to ubiquinone (coenzyme Q).</text>
</comment>
<keyword evidence="9 10" id="KW-0472">Membrane</keyword>
<keyword evidence="4 10" id="KW-0812">Transmembrane</keyword>
<reference evidence="11" key="1">
    <citation type="submission" date="2025-05" db="UniProtKB">
        <authorList>
            <consortium name="RefSeq"/>
        </authorList>
    </citation>
    <scope>NUCLEOTIDE SEQUENCE [LARGE SCALE GENOMIC DNA]</scope>
</reference>
<dbReference type="PANTHER" id="PTHR13337:SF2">
    <property type="entry name" value="SUCCINATE DEHYDROGENASE [UBIQUINONE] CYTOCHROME B SMALL SUBUNIT, MITOCHONDRIAL"/>
    <property type="match status" value="1"/>
</dbReference>
<keyword evidence="10" id="KW-0408">Iron</keyword>
<evidence type="ECO:0000256" key="8">
    <source>
        <dbReference type="ARBA" id="ARBA00023128"/>
    </source>
</evidence>
<evidence type="ECO:0000313" key="12">
    <source>
        <dbReference type="RefSeq" id="XP_052737698.1"/>
    </source>
</evidence>
<evidence type="ECO:0000313" key="11">
    <source>
        <dbReference type="Proteomes" id="UP001652582"/>
    </source>
</evidence>
<protein>
    <recommendedName>
        <fullName evidence="10">Succinate dehydrogenase [ubiquinone] cytochrome b small subunit</fullName>
    </recommendedName>
</protein>
<dbReference type="Pfam" id="PF05328">
    <property type="entry name" value="CybS"/>
    <property type="match status" value="1"/>
</dbReference>
<comment type="subcellular location">
    <subcellularLocation>
        <location evidence="1 10">Mitochondrion inner membrane</location>
        <topology evidence="1 10">Multi-pass membrane protein</topology>
    </subcellularLocation>
</comment>
<keyword evidence="11" id="KW-1185">Reference proteome</keyword>
<evidence type="ECO:0000256" key="7">
    <source>
        <dbReference type="ARBA" id="ARBA00022989"/>
    </source>
</evidence>
<feature type="transmembrane region" description="Helical" evidence="10">
    <location>
        <begin position="77"/>
        <end position="98"/>
    </location>
</feature>
<dbReference type="Gene3D" id="1.20.1300.10">
    <property type="entry name" value="Fumarate reductase/succinate dehydrogenase, transmembrane subunit"/>
    <property type="match status" value="1"/>
</dbReference>
<evidence type="ECO:0000256" key="10">
    <source>
        <dbReference type="RuleBase" id="RU364031"/>
    </source>
</evidence>
<evidence type="ECO:0000256" key="1">
    <source>
        <dbReference type="ARBA" id="ARBA00004448"/>
    </source>
</evidence>
<dbReference type="InterPro" id="IPR034804">
    <property type="entry name" value="SQR/QFR_C/D"/>
</dbReference>
<dbReference type="GeneID" id="128198115"/>
<keyword evidence="10" id="KW-0479">Metal-binding</keyword>
<organism evidence="11 12">
    <name type="scientific">Bicyclus anynana</name>
    <name type="common">Squinting bush brown butterfly</name>
    <dbReference type="NCBI Taxonomy" id="110368"/>
    <lineage>
        <taxon>Eukaryota</taxon>
        <taxon>Metazoa</taxon>
        <taxon>Ecdysozoa</taxon>
        <taxon>Arthropoda</taxon>
        <taxon>Hexapoda</taxon>
        <taxon>Insecta</taxon>
        <taxon>Pterygota</taxon>
        <taxon>Neoptera</taxon>
        <taxon>Endopterygota</taxon>
        <taxon>Lepidoptera</taxon>
        <taxon>Glossata</taxon>
        <taxon>Ditrysia</taxon>
        <taxon>Papilionoidea</taxon>
        <taxon>Nymphalidae</taxon>
        <taxon>Satyrinae</taxon>
        <taxon>Satyrini</taxon>
        <taxon>Mycalesina</taxon>
        <taxon>Bicyclus</taxon>
    </lineage>
</organism>
<keyword evidence="7 10" id="KW-1133">Transmembrane helix</keyword>
<gene>
    <name evidence="12" type="primary">LOC128198115</name>
</gene>
<feature type="transmembrane region" description="Helical" evidence="10">
    <location>
        <begin position="44"/>
        <end position="65"/>
    </location>
</feature>
<dbReference type="Proteomes" id="UP001652582">
    <property type="component" value="Chromosome 1"/>
</dbReference>
<reference evidence="12" key="2">
    <citation type="submission" date="2025-08" db="UniProtKB">
        <authorList>
            <consortium name="RefSeq"/>
        </authorList>
    </citation>
    <scope>IDENTIFICATION</scope>
</reference>
<keyword evidence="10" id="KW-0816">Tricarboxylic acid cycle</keyword>
<evidence type="ECO:0000256" key="2">
    <source>
        <dbReference type="ARBA" id="ARBA00007294"/>
    </source>
</evidence>
<keyword evidence="10" id="KW-0249">Electron transport</keyword>
<keyword evidence="3 10" id="KW-0813">Transport</keyword>
<evidence type="ECO:0000256" key="4">
    <source>
        <dbReference type="ARBA" id="ARBA00022692"/>
    </source>
</evidence>
<keyword evidence="10" id="KW-0349">Heme</keyword>
<dbReference type="InterPro" id="IPR007992">
    <property type="entry name" value="CybS"/>
</dbReference>
<dbReference type="RefSeq" id="XP_052737698.1">
    <property type="nucleotide sequence ID" value="XM_052881738.1"/>
</dbReference>
<proteinExistence type="inferred from homology"/>
<evidence type="ECO:0000256" key="9">
    <source>
        <dbReference type="ARBA" id="ARBA00023136"/>
    </source>
</evidence>
<name>A0ABM3LF64_BICAN</name>
<keyword evidence="8 10" id="KW-0496">Mitochondrion</keyword>
<sequence length="122" mass="13860">MVRRHDEKSHDHAKLWIVEKGTNAALVVLIPFGLLIPNRLFDTILAILITAHAYWGMEACVVEYVRVLLFGPQLPKVAMGVVYAVTALMLGGLLFLNFNDIGLCRGFWRIWRNMRKPADGRK</sequence>
<comment type="similarity">
    <text evidence="2 10">Belongs to the CybS family.</text>
</comment>
<evidence type="ECO:0000256" key="3">
    <source>
        <dbReference type="ARBA" id="ARBA00022448"/>
    </source>
</evidence>
<feature type="transmembrane region" description="Helical" evidence="10">
    <location>
        <begin position="21"/>
        <end position="38"/>
    </location>
</feature>
<evidence type="ECO:0000256" key="5">
    <source>
        <dbReference type="ARBA" id="ARBA00022792"/>
    </source>
</evidence>
<keyword evidence="6 10" id="KW-0809">Transit peptide</keyword>
<keyword evidence="5 10" id="KW-0999">Mitochondrion inner membrane</keyword>
<dbReference type="PANTHER" id="PTHR13337">
    <property type="entry name" value="SUCCINATE DEHYDROGENASE"/>
    <property type="match status" value="1"/>
</dbReference>